<name>A0A9P0VWP6_9ASCO</name>
<evidence type="ECO:0000256" key="12">
    <source>
        <dbReference type="ARBA" id="ARBA00045085"/>
    </source>
</evidence>
<keyword evidence="7 14" id="KW-0812">Transmembrane</keyword>
<feature type="domain" description="MIR" evidence="15">
    <location>
        <begin position="420"/>
        <end position="476"/>
    </location>
</feature>
<comment type="function">
    <text evidence="14">Transfers mannose from Dol-P-mannose to Ser or Thr residues on proteins.</text>
</comment>
<sequence>MSTGASTYSSHDGLKHRTSKIGAFKDEHDLQDIITKTSSLQLDEQNETPQSKNPSRTVNILSTIFLTVLSGYLRFHKIGASSKVLWDEAHFGKFGSHYIKGEYYFDVHPPLGKLLVALSGWLAGYNGDFGFDSGTKYPDDCNYVFMRSFNAAFGVLCAPVAYHTAILCGFEPLTVWLISLSVVFEMFSLTLSKFILLDSMLLLFTVTTFYCLVKFQQLRAQNKLLSLEGWVWLSVTGVSIGCVCSVKWVGLFITALVGLFTIYDLYLKHCQTFTLESGDANKISVKTYISHWISRICTLIIIPFLIYLLCFKIHFKLLKRSGTGDGGVSSLLQGQFEDNTLQNGPRSVAFGSLVTLRSHGLSPNLLHSHESGYPEGSGQQQVTIYGYKDNNNEFLIEFGLDAGKLATVLPEEGEDTSHWKQLVHDGDTVRLIHKETDNLLHSHRITSYITKSTFEVSCYSSLENSNYADEWVIEIQEQLTSPDPFFHNESLQEIHPISTNFRLKHKELGCYLGTTGYVLPKWGFGQGEVVCKYTLVANDKTTWWNVEDHINNQLSPPSKGYVSPPAKFWKEFIILNYAMMSSNNALVPDKDKFDTLSSEWWQWPTLIVGLRMGTWSVAEVKYFLIGNPAVTWTSTFSIACFVVITFVSAILWQRQVVTYPFGNEGPFDPVWNKYLVKGLLPFFAWFLNYIPYIVMGRVTYIHHYVPAQYFAIFVSGYILEISVGKLPRPIQWIIYLACYIVITGTFYYYRDLCFGMVGSSKLFAYLKLLKTWMI</sequence>
<dbReference type="EC" id="2.4.1.109" evidence="4 14"/>
<evidence type="ECO:0000256" key="7">
    <source>
        <dbReference type="ARBA" id="ARBA00022692"/>
    </source>
</evidence>
<dbReference type="GO" id="GO:0005789">
    <property type="term" value="C:endoplasmic reticulum membrane"/>
    <property type="evidence" value="ECO:0007669"/>
    <property type="project" value="UniProtKB-SubCell"/>
</dbReference>
<feature type="transmembrane region" description="Helical" evidence="14">
    <location>
        <begin position="153"/>
        <end position="178"/>
    </location>
</feature>
<dbReference type="SUPFAM" id="SSF82109">
    <property type="entry name" value="MIR domain"/>
    <property type="match status" value="1"/>
</dbReference>
<accession>A0A9P0VWP6</accession>
<dbReference type="AlphaFoldDB" id="A0A9P0VWP6"/>
<proteinExistence type="inferred from homology"/>
<dbReference type="PANTHER" id="PTHR10050">
    <property type="entry name" value="DOLICHYL-PHOSPHATE-MANNOSE--PROTEIN MANNOSYLTRANSFERASE"/>
    <property type="match status" value="1"/>
</dbReference>
<dbReference type="PANTHER" id="PTHR10050:SF52">
    <property type="entry name" value="DOLICHYL-PHOSPHATE-MANNOSE--PROTEIN MANNOSYLTRANSFERASE 6"/>
    <property type="match status" value="1"/>
</dbReference>
<evidence type="ECO:0000256" key="14">
    <source>
        <dbReference type="RuleBase" id="RU367007"/>
    </source>
</evidence>
<dbReference type="InterPro" id="IPR016093">
    <property type="entry name" value="MIR_motif"/>
</dbReference>
<feature type="transmembrane region" description="Helical" evidence="14">
    <location>
        <begin position="190"/>
        <end position="210"/>
    </location>
</feature>
<organism evidence="16 17">
    <name type="scientific">[Candida] railenensis</name>
    <dbReference type="NCBI Taxonomy" id="45579"/>
    <lineage>
        <taxon>Eukaryota</taxon>
        <taxon>Fungi</taxon>
        <taxon>Dikarya</taxon>
        <taxon>Ascomycota</taxon>
        <taxon>Saccharomycotina</taxon>
        <taxon>Pichiomycetes</taxon>
        <taxon>Debaryomycetaceae</taxon>
        <taxon>Kurtzmaniella</taxon>
    </lineage>
</organism>
<keyword evidence="8" id="KW-0677">Repeat</keyword>
<protein>
    <recommendedName>
        <fullName evidence="4 14">Dolichyl-phosphate-mannose--protein mannosyltransferase</fullName>
        <ecNumber evidence="4 14">2.4.1.109</ecNumber>
    </recommendedName>
</protein>
<evidence type="ECO:0000259" key="15">
    <source>
        <dbReference type="PROSITE" id="PS50919"/>
    </source>
</evidence>
<reference evidence="16" key="1">
    <citation type="submission" date="2022-03" db="EMBL/GenBank/DDBJ databases">
        <authorList>
            <person name="Legras J.-L."/>
            <person name="Devillers H."/>
            <person name="Grondin C."/>
        </authorList>
    </citation>
    <scope>NUCLEOTIDE SEQUENCE</scope>
    <source>
        <strain evidence="16">CLIB 1423</strain>
    </source>
</reference>
<feature type="transmembrane region" description="Helical" evidence="14">
    <location>
        <begin position="629"/>
        <end position="654"/>
    </location>
</feature>
<evidence type="ECO:0000313" key="17">
    <source>
        <dbReference type="Proteomes" id="UP000837801"/>
    </source>
</evidence>
<keyword evidence="10 14" id="KW-1133">Transmembrane helix</keyword>
<feature type="transmembrane region" description="Helical" evidence="14">
    <location>
        <begin position="707"/>
        <end position="724"/>
    </location>
</feature>
<evidence type="ECO:0000256" key="10">
    <source>
        <dbReference type="ARBA" id="ARBA00022989"/>
    </source>
</evidence>
<dbReference type="PROSITE" id="PS50919">
    <property type="entry name" value="MIR"/>
    <property type="match status" value="3"/>
</dbReference>
<evidence type="ECO:0000256" key="8">
    <source>
        <dbReference type="ARBA" id="ARBA00022737"/>
    </source>
</evidence>
<keyword evidence="11 14" id="KW-0472">Membrane</keyword>
<evidence type="ECO:0000256" key="9">
    <source>
        <dbReference type="ARBA" id="ARBA00022824"/>
    </source>
</evidence>
<dbReference type="Proteomes" id="UP000837801">
    <property type="component" value="Unassembled WGS sequence"/>
</dbReference>
<dbReference type="OrthoDB" id="292747at2759"/>
<feature type="transmembrane region" description="Helical" evidence="14">
    <location>
        <begin position="674"/>
        <end position="695"/>
    </location>
</feature>
<evidence type="ECO:0000256" key="3">
    <source>
        <dbReference type="ARBA" id="ARBA00007222"/>
    </source>
</evidence>
<feature type="domain" description="MIR" evidence="15">
    <location>
        <begin position="345"/>
        <end position="399"/>
    </location>
</feature>
<keyword evidence="5 14" id="KW-0328">Glycosyltransferase</keyword>
<dbReference type="InterPro" id="IPR032421">
    <property type="entry name" value="PMT_4TMC"/>
</dbReference>
<keyword evidence="6 14" id="KW-0808">Transferase</keyword>
<keyword evidence="9 14" id="KW-0256">Endoplasmic reticulum</keyword>
<dbReference type="EMBL" id="CAKXYY010000004">
    <property type="protein sequence ID" value="CAH2351530.1"/>
    <property type="molecule type" value="Genomic_DNA"/>
</dbReference>
<comment type="similarity">
    <text evidence="3 14">Belongs to the glycosyltransferase 39 family.</text>
</comment>
<keyword evidence="17" id="KW-1185">Reference proteome</keyword>
<evidence type="ECO:0000256" key="4">
    <source>
        <dbReference type="ARBA" id="ARBA00012839"/>
    </source>
</evidence>
<comment type="pathway">
    <text evidence="2 14">Protein modification; protein glycosylation.</text>
</comment>
<evidence type="ECO:0000256" key="11">
    <source>
        <dbReference type="ARBA" id="ARBA00023136"/>
    </source>
</evidence>
<evidence type="ECO:0000256" key="2">
    <source>
        <dbReference type="ARBA" id="ARBA00004922"/>
    </source>
</evidence>
<dbReference type="Pfam" id="PF02366">
    <property type="entry name" value="PMT"/>
    <property type="match status" value="1"/>
</dbReference>
<evidence type="ECO:0000256" key="13">
    <source>
        <dbReference type="ARBA" id="ARBA00045102"/>
    </source>
</evidence>
<evidence type="ECO:0000256" key="1">
    <source>
        <dbReference type="ARBA" id="ARBA00004477"/>
    </source>
</evidence>
<feature type="transmembrane region" description="Helical" evidence="14">
    <location>
        <begin position="730"/>
        <end position="749"/>
    </location>
</feature>
<feature type="transmembrane region" description="Helical" evidence="14">
    <location>
        <begin position="230"/>
        <end position="263"/>
    </location>
</feature>
<comment type="caution">
    <text evidence="16">The sequence shown here is derived from an EMBL/GenBank/DDBJ whole genome shotgun (WGS) entry which is preliminary data.</text>
</comment>
<dbReference type="Pfam" id="PF02815">
    <property type="entry name" value="MIR"/>
    <property type="match status" value="1"/>
</dbReference>
<dbReference type="Gene3D" id="2.80.10.50">
    <property type="match status" value="1"/>
</dbReference>
<evidence type="ECO:0000256" key="6">
    <source>
        <dbReference type="ARBA" id="ARBA00022679"/>
    </source>
</evidence>
<comment type="subcellular location">
    <subcellularLocation>
        <location evidence="1 14">Endoplasmic reticulum membrane</location>
        <topology evidence="1 14">Multi-pass membrane protein</topology>
    </subcellularLocation>
</comment>
<feature type="transmembrane region" description="Helical" evidence="14">
    <location>
        <begin position="292"/>
        <end position="311"/>
    </location>
</feature>
<comment type="catalytic activity">
    <reaction evidence="12 14">
        <text>a di-trans,poly-cis-dolichyl beta-D-mannosyl phosphate + L-threonyl-[protein] = 3-O-(alpha-D-mannosyl)-L-threonyl-[protein] + a di-trans,poly-cis-dolichyl phosphate + H(+)</text>
        <dbReference type="Rhea" id="RHEA:53396"/>
        <dbReference type="Rhea" id="RHEA-COMP:11060"/>
        <dbReference type="Rhea" id="RHEA-COMP:13547"/>
        <dbReference type="Rhea" id="RHEA-COMP:19498"/>
        <dbReference type="Rhea" id="RHEA-COMP:19501"/>
        <dbReference type="ChEBI" id="CHEBI:15378"/>
        <dbReference type="ChEBI" id="CHEBI:30013"/>
        <dbReference type="ChEBI" id="CHEBI:57683"/>
        <dbReference type="ChEBI" id="CHEBI:58211"/>
        <dbReference type="ChEBI" id="CHEBI:137323"/>
        <dbReference type="EC" id="2.4.1.109"/>
    </reaction>
</comment>
<dbReference type="InterPro" id="IPR036300">
    <property type="entry name" value="MIR_dom_sf"/>
</dbReference>
<dbReference type="InterPro" id="IPR027005">
    <property type="entry name" value="PMT-like"/>
</dbReference>
<evidence type="ECO:0000256" key="5">
    <source>
        <dbReference type="ARBA" id="ARBA00022676"/>
    </source>
</evidence>
<dbReference type="SMART" id="SM00472">
    <property type="entry name" value="MIR"/>
    <property type="match status" value="3"/>
</dbReference>
<evidence type="ECO:0000313" key="16">
    <source>
        <dbReference type="EMBL" id="CAH2351530.1"/>
    </source>
</evidence>
<gene>
    <name evidence="16" type="ORF">CLIB1423_04S00100</name>
</gene>
<dbReference type="InterPro" id="IPR003342">
    <property type="entry name" value="ArnT-like_N"/>
</dbReference>
<comment type="catalytic activity">
    <reaction evidence="13 14">
        <text>a di-trans,poly-cis-dolichyl beta-D-mannosyl phosphate + L-seryl-[protein] = 3-O-(alpha-D-mannosyl)-L-seryl-[protein] + a di-trans,poly-cis-dolichyl phosphate + H(+)</text>
        <dbReference type="Rhea" id="RHEA:17377"/>
        <dbReference type="Rhea" id="RHEA-COMP:9863"/>
        <dbReference type="Rhea" id="RHEA-COMP:13546"/>
        <dbReference type="Rhea" id="RHEA-COMP:19498"/>
        <dbReference type="Rhea" id="RHEA-COMP:19501"/>
        <dbReference type="ChEBI" id="CHEBI:15378"/>
        <dbReference type="ChEBI" id="CHEBI:29999"/>
        <dbReference type="ChEBI" id="CHEBI:57683"/>
        <dbReference type="ChEBI" id="CHEBI:58211"/>
        <dbReference type="ChEBI" id="CHEBI:137321"/>
        <dbReference type="EC" id="2.4.1.109"/>
    </reaction>
</comment>
<feature type="domain" description="MIR" evidence="15">
    <location>
        <begin position="491"/>
        <end position="549"/>
    </location>
</feature>
<dbReference type="Pfam" id="PF16192">
    <property type="entry name" value="PMT_4TMC"/>
    <property type="match status" value="1"/>
</dbReference>
<dbReference type="GO" id="GO:0004169">
    <property type="term" value="F:dolichyl-phosphate-mannose-protein mannosyltransferase activity"/>
    <property type="evidence" value="ECO:0007669"/>
    <property type="project" value="UniProtKB-UniRule"/>
</dbReference>